<comment type="cofactor">
    <cofactor evidence="6">
        <name>Zn(2+)</name>
        <dbReference type="ChEBI" id="CHEBI:29105"/>
    </cofactor>
    <text evidence="6">Binds 1 zinc ion.</text>
</comment>
<dbReference type="GO" id="GO:0006508">
    <property type="term" value="P:proteolysis"/>
    <property type="evidence" value="ECO:0007669"/>
    <property type="project" value="UniProtKB-KW"/>
</dbReference>
<keyword evidence="4 6" id="KW-0862">Zinc</keyword>
<dbReference type="Pfam" id="PF01432">
    <property type="entry name" value="Peptidase_M3"/>
    <property type="match status" value="1"/>
</dbReference>
<evidence type="ECO:0000256" key="1">
    <source>
        <dbReference type="ARBA" id="ARBA00022670"/>
    </source>
</evidence>
<dbReference type="Pfam" id="PF08439">
    <property type="entry name" value="Peptidase_M3_N"/>
    <property type="match status" value="1"/>
</dbReference>
<comment type="similarity">
    <text evidence="6">Belongs to the peptidase M3B family.</text>
</comment>
<dbReference type="GO" id="GO:0004222">
    <property type="term" value="F:metalloendopeptidase activity"/>
    <property type="evidence" value="ECO:0007669"/>
    <property type="project" value="UniProtKB-UniRule"/>
</dbReference>
<reference evidence="9" key="1">
    <citation type="journal article" date="2013" name="PLoS ONE">
        <title>Metagenomic insights into the carbohydrate-active enzymes carried by the microorganisms adhering to solid digesta in the rumen of cows.</title>
        <authorList>
            <person name="Wang L."/>
            <person name="Hatem A."/>
            <person name="Catalyurek U.V."/>
            <person name="Morrison M."/>
            <person name="Yu Z."/>
        </authorList>
    </citation>
    <scope>NUCLEOTIDE SEQUENCE</scope>
</reference>
<evidence type="ECO:0000256" key="5">
    <source>
        <dbReference type="ARBA" id="ARBA00023049"/>
    </source>
</evidence>
<feature type="domain" description="Peptidase M3A/M3B catalytic" evidence="7">
    <location>
        <begin position="203"/>
        <end position="580"/>
    </location>
</feature>
<dbReference type="EMBL" id="KC246843">
    <property type="protein sequence ID" value="AHF25599.1"/>
    <property type="molecule type" value="Genomic_DNA"/>
</dbReference>
<sequence>MSGELCSRKEVPVEQTWDLSLIYAEEKQMWEELEQTKENVKTFAETWSGNLKTSEQIVRCLQAMEPLLKSISRIWSYSGLAVETDYTDNLLRERNEKVSDEITHMYKDMAFVNSEILLAPEEELEAAVKIADGCRVYIRDLIAKKAHMLSPETEKTLTALSRSLDVPYTVYNTMKLADIAFDPFTVDGKEYPLGYSLYEDNYEYETDTRVRRAAFRAFYDTLEKYKNTTAAAYNACVTREKTMSELRRFDNVFDFLLIEQKVTREMYDRQIDLITERLAPHMRRYARLLGKIHGLDKTTFADLKIPVDPEYDPKVTIEESHQYVREGLAVLGKDYTDMVDRAYRERWIDFARNTGKSTGGFCADVYRQNSYILLNWNDRMADVFTIAHELGHAGQSMYGDAAQSYYENDPSMYLVEAPSTMNELLLANHLLHTRKDKRFRRWVLSSVVSNTYYHNFVTHLREAWYQREVYRIIDGGGSVNADVLSDLFRRNLELFWGDAAEITKGSELTWMRQPHYYMGLYSYTYSAGLTLATQAMLRIEKEGEPAVQDWLKFLKAGGTENPVGLGRIAGVDLTTDGPLNTTIDYIGSLIDEICRLTEETDGIRVES</sequence>
<evidence type="ECO:0000259" key="7">
    <source>
        <dbReference type="Pfam" id="PF01432"/>
    </source>
</evidence>
<protein>
    <recommendedName>
        <fullName evidence="6">Oligopeptidase F</fullName>
        <ecNumber evidence="6">3.4.24.-</ecNumber>
    </recommendedName>
</protein>
<dbReference type="NCBIfam" id="TIGR00181">
    <property type="entry name" value="pepF"/>
    <property type="match status" value="1"/>
</dbReference>
<keyword evidence="3 6" id="KW-0378">Hydrolase</keyword>
<evidence type="ECO:0000256" key="4">
    <source>
        <dbReference type="ARBA" id="ARBA00022833"/>
    </source>
</evidence>
<dbReference type="InterPro" id="IPR004438">
    <property type="entry name" value="Peptidase_M3B"/>
</dbReference>
<dbReference type="AlphaFoldDB" id="W0FQ28"/>
<evidence type="ECO:0000313" key="9">
    <source>
        <dbReference type="EMBL" id="AHF25599.1"/>
    </source>
</evidence>
<dbReference type="InterPro" id="IPR013647">
    <property type="entry name" value="OligopepF_N_dom"/>
</dbReference>
<organism evidence="9">
    <name type="scientific">uncultured bacterium Contigcl_23</name>
    <dbReference type="NCBI Taxonomy" id="1393667"/>
    <lineage>
        <taxon>Bacteria</taxon>
        <taxon>environmental samples</taxon>
    </lineage>
</organism>
<dbReference type="Gene3D" id="1.20.140.70">
    <property type="entry name" value="Oligopeptidase f, N-terminal domain"/>
    <property type="match status" value="1"/>
</dbReference>
<keyword evidence="2 6" id="KW-0479">Metal-binding</keyword>
<name>W0FQ28_9BACT</name>
<dbReference type="InterPro" id="IPR042088">
    <property type="entry name" value="OligoPept_F_C"/>
</dbReference>
<evidence type="ECO:0000256" key="6">
    <source>
        <dbReference type="RuleBase" id="RU368091"/>
    </source>
</evidence>
<dbReference type="Gene3D" id="1.10.1370.20">
    <property type="entry name" value="Oligoendopeptidase f, C-terminal domain"/>
    <property type="match status" value="1"/>
</dbReference>
<keyword evidence="5 6" id="KW-0482">Metalloprotease</keyword>
<evidence type="ECO:0000259" key="8">
    <source>
        <dbReference type="Pfam" id="PF08439"/>
    </source>
</evidence>
<comment type="function">
    <text evidence="6">Has oligopeptidase activity and degrades a variety of small bioactive peptides.</text>
</comment>
<proteinExistence type="inferred from homology"/>
<dbReference type="CDD" id="cd09609">
    <property type="entry name" value="M3B_PepF"/>
    <property type="match status" value="1"/>
</dbReference>
<accession>W0FQ28</accession>
<feature type="domain" description="Oligopeptidase F N-terminal" evidence="8">
    <location>
        <begin position="115"/>
        <end position="181"/>
    </location>
</feature>
<dbReference type="SUPFAM" id="SSF55486">
    <property type="entry name" value="Metalloproteases ('zincins'), catalytic domain"/>
    <property type="match status" value="1"/>
</dbReference>
<dbReference type="InterPro" id="IPR034009">
    <property type="entry name" value="M3B_PepF_4"/>
</dbReference>
<dbReference type="EC" id="3.4.24.-" evidence="6"/>
<evidence type="ECO:0000256" key="3">
    <source>
        <dbReference type="ARBA" id="ARBA00022801"/>
    </source>
</evidence>
<dbReference type="InterPro" id="IPR001567">
    <property type="entry name" value="Pept_M3A_M3B_dom"/>
</dbReference>
<evidence type="ECO:0000256" key="2">
    <source>
        <dbReference type="ARBA" id="ARBA00022723"/>
    </source>
</evidence>
<keyword evidence="1 6" id="KW-0645">Protease</keyword>
<dbReference type="GO" id="GO:0046872">
    <property type="term" value="F:metal ion binding"/>
    <property type="evidence" value="ECO:0007669"/>
    <property type="project" value="UniProtKB-UniRule"/>
</dbReference>